<dbReference type="SUPFAM" id="SSF56104">
    <property type="entry name" value="SAICAR synthase-like"/>
    <property type="match status" value="1"/>
</dbReference>
<evidence type="ECO:0000256" key="5">
    <source>
        <dbReference type="SAM" id="MobiDB-lite"/>
    </source>
</evidence>
<keyword evidence="7" id="KW-1185">Reference proteome</keyword>
<feature type="compositionally biased region" description="Basic residues" evidence="5">
    <location>
        <begin position="891"/>
        <end position="902"/>
    </location>
</feature>
<feature type="compositionally biased region" description="Low complexity" evidence="5">
    <location>
        <begin position="15"/>
        <end position="26"/>
    </location>
</feature>
<feature type="compositionally biased region" description="Basic and acidic residues" evidence="5">
    <location>
        <begin position="249"/>
        <end position="286"/>
    </location>
</feature>
<sequence length="1301" mass="144074">MPSTHASSRPLTDGTTSPTTSIPTPTKQSFFSSLTAKFTRRSSNNSSSSSSSSTDGRRTPPTRSKSFPLPTSTTSSSNQQQRSTNVVTTTATTSPMTMAGEGRLQLKTRIPESQVAETTSEGNTPTASSPRPLLYTRLSSDLIYRPGDKTRSLSNGKPAHGHGFEGMTGMDTLKVTKVTGGGEKGGQHDVRRTMLPPFVSPVSSPIEGTTPTSSVEMDDSQTPRQSMDEQRPPSPIGPRSRKASKSLRLFKEDEKNRKERVREEKEHKERKSRDDKASKEDRDRGRTSVPKESLVFERSVVPSVPASLPTSAPSSSSGFVFSSLGGVPIHGDEDDGPSSKEPSSAFLSKNKLQNDFSPSPSRHVPTTYSFNAIEEGRENEPIEEREDSVLVSTSSYSSPNPQFCRRDSIIVNADLCLLTDGGDGSDLSRTASNASDSSGRATPSGSSESKRSEATASPSSERAPDDEEDEDSEKDEIKSAYYFPHETRSTSPVQSPPLTPRLTPAPSISTTPPDHTPIANSFETDVGTIHLRQSTLFSPAETPDSVEKAKHFPPSPTDDELEHDSVGSFSSFTCSSATSAAEESEGEETDTGPPNHNITPTELSTALELMKAGQQHAKTQSVSPTKSRSHHHHHHHSKARDQKPPMPYGAVELKPYRHQVGGHTALFRFSRRAVCKSLSNRENEFYEAVEKRHPDLLKFLPRYIGVLNVTFQKVNKKKKKRLHSSSTIPATKREDGTTSVDITTPSRADTGLVSETDGPHATSLTLPQVRLENNRHIFPPNLFNSVFSTSAPSLPAKFFQDQEQNTPKSDRKRTTSVSITDLHKAERQEQLENGQQPTTDGSKPVGELKKEEAPGLKRKKSNWGATTVNRTLQEQVLREVFEAPAIVNKKRHGRARSHYHRRAEKDMAGGSRMMRSNSEFMREEAEKESEPKKSRRNSHDGPRTLAQRLLAEELDRPDPKRTISSPPDIPAEAESNPGSLKITKIRKSQTAAPKLDSAYHGDGYHADHEDEVFHMDDDSDLKKLSKTPLVPTPKQAPPPQQSWAEKCAMRQQTTSLDNAGDDSQPLERTEYFLLLEDLTAGMERPCVLDLKMGTRQYGIDASPAKQASQHRKCAATTSQRLGVRLCGMQVWDVKNNAYIFEDKYKGRAIKTEEEFRNALARFLYSAEGIRKHVPTLLRKLEQLQDKISHLPGYRFYASSLLLLYDAADTAPPGQGRNIDIKIVDFANCVIAEEPLPEATKCPPRFRDEVDRGYLRGVRSLRRAFTRVWREEVGEVQREVPGEWRADRDRSVEEDEEGWIST</sequence>
<feature type="compositionally biased region" description="Polar residues" evidence="5">
    <location>
        <begin position="427"/>
        <end position="447"/>
    </location>
</feature>
<feature type="compositionally biased region" description="Polar residues" evidence="5">
    <location>
        <begin position="1"/>
        <end position="14"/>
    </location>
</feature>
<reference evidence="6 7" key="1">
    <citation type="journal article" date="2018" name="Nat. Ecol. Evol.">
        <title>Pezizomycetes genomes reveal the molecular basis of ectomycorrhizal truffle lifestyle.</title>
        <authorList>
            <person name="Murat C."/>
            <person name="Payen T."/>
            <person name="Noel B."/>
            <person name="Kuo A."/>
            <person name="Morin E."/>
            <person name="Chen J."/>
            <person name="Kohler A."/>
            <person name="Krizsan K."/>
            <person name="Balestrini R."/>
            <person name="Da Silva C."/>
            <person name="Montanini B."/>
            <person name="Hainaut M."/>
            <person name="Levati E."/>
            <person name="Barry K.W."/>
            <person name="Belfiori B."/>
            <person name="Cichocki N."/>
            <person name="Clum A."/>
            <person name="Dockter R.B."/>
            <person name="Fauchery L."/>
            <person name="Guy J."/>
            <person name="Iotti M."/>
            <person name="Le Tacon F."/>
            <person name="Lindquist E.A."/>
            <person name="Lipzen A."/>
            <person name="Malagnac F."/>
            <person name="Mello A."/>
            <person name="Molinier V."/>
            <person name="Miyauchi S."/>
            <person name="Poulain J."/>
            <person name="Riccioni C."/>
            <person name="Rubini A."/>
            <person name="Sitrit Y."/>
            <person name="Splivallo R."/>
            <person name="Traeger S."/>
            <person name="Wang M."/>
            <person name="Zifcakova L."/>
            <person name="Wipf D."/>
            <person name="Zambonelli A."/>
            <person name="Paolocci F."/>
            <person name="Nowrousian M."/>
            <person name="Ottonello S."/>
            <person name="Baldrian P."/>
            <person name="Spatafora J.W."/>
            <person name="Henrissat B."/>
            <person name="Nagy L.G."/>
            <person name="Aury J.M."/>
            <person name="Wincker P."/>
            <person name="Grigoriev I.V."/>
            <person name="Bonfante P."/>
            <person name="Martin F.M."/>
        </authorList>
    </citation>
    <scope>NUCLEOTIDE SEQUENCE [LARGE SCALE GENOMIC DNA]</scope>
    <source>
        <strain evidence="6 7">RN42</strain>
    </source>
</reference>
<name>A0A3N4IH06_ASCIM</name>
<feature type="compositionally biased region" description="Basic and acidic residues" evidence="5">
    <location>
        <begin position="920"/>
        <end position="942"/>
    </location>
</feature>
<dbReference type="EC" id="2.7.-.-" evidence="4"/>
<evidence type="ECO:0000256" key="4">
    <source>
        <dbReference type="RuleBase" id="RU363090"/>
    </source>
</evidence>
<dbReference type="GO" id="GO:0000824">
    <property type="term" value="F:inositol-1,4,5,6-tetrakisphosphate 3-kinase activity"/>
    <property type="evidence" value="ECO:0007669"/>
    <property type="project" value="TreeGrafter"/>
</dbReference>
<feature type="compositionally biased region" description="Polar residues" evidence="5">
    <location>
        <begin position="616"/>
        <end position="626"/>
    </location>
</feature>
<dbReference type="PANTHER" id="PTHR12400:SF21">
    <property type="entry name" value="KINASE"/>
    <property type="match status" value="1"/>
</dbReference>
<feature type="region of interest" description="Disordered" evidence="5">
    <location>
        <begin position="825"/>
        <end position="864"/>
    </location>
</feature>
<feature type="region of interest" description="Disordered" evidence="5">
    <location>
        <begin position="417"/>
        <end position="523"/>
    </location>
</feature>
<feature type="region of interest" description="Disordered" evidence="5">
    <location>
        <begin position="716"/>
        <end position="766"/>
    </location>
</feature>
<dbReference type="GO" id="GO:0008440">
    <property type="term" value="F:inositol-1,4,5-trisphosphate 3-kinase activity"/>
    <property type="evidence" value="ECO:0007669"/>
    <property type="project" value="TreeGrafter"/>
</dbReference>
<accession>A0A3N4IH06</accession>
<evidence type="ECO:0000256" key="3">
    <source>
        <dbReference type="ARBA" id="ARBA00022777"/>
    </source>
</evidence>
<dbReference type="GO" id="GO:0032958">
    <property type="term" value="P:inositol phosphate biosynthetic process"/>
    <property type="evidence" value="ECO:0007669"/>
    <property type="project" value="InterPro"/>
</dbReference>
<dbReference type="OrthoDB" id="2573163at2759"/>
<feature type="compositionally biased region" description="Polar residues" evidence="5">
    <location>
        <begin position="831"/>
        <end position="841"/>
    </location>
</feature>
<protein>
    <recommendedName>
        <fullName evidence="4">Kinase</fullName>
        <ecNumber evidence="4">2.7.-.-</ecNumber>
    </recommendedName>
</protein>
<dbReference type="GO" id="GO:0005737">
    <property type="term" value="C:cytoplasm"/>
    <property type="evidence" value="ECO:0007669"/>
    <property type="project" value="TreeGrafter"/>
</dbReference>
<dbReference type="GO" id="GO:0005634">
    <property type="term" value="C:nucleus"/>
    <property type="evidence" value="ECO:0007669"/>
    <property type="project" value="TreeGrafter"/>
</dbReference>
<evidence type="ECO:0000313" key="7">
    <source>
        <dbReference type="Proteomes" id="UP000275078"/>
    </source>
</evidence>
<evidence type="ECO:0000313" key="6">
    <source>
        <dbReference type="EMBL" id="RPA85109.1"/>
    </source>
</evidence>
<feature type="region of interest" description="Disordered" evidence="5">
    <location>
        <begin position="1"/>
        <end position="404"/>
    </location>
</feature>
<feature type="region of interest" description="Disordered" evidence="5">
    <location>
        <begin position="535"/>
        <end position="647"/>
    </location>
</feature>
<dbReference type="Gene3D" id="3.30.470.160">
    <property type="entry name" value="Inositol polyphosphate kinase"/>
    <property type="match status" value="1"/>
</dbReference>
<dbReference type="STRING" id="1160509.A0A3N4IH06"/>
<dbReference type="EMBL" id="ML119655">
    <property type="protein sequence ID" value="RPA85109.1"/>
    <property type="molecule type" value="Genomic_DNA"/>
</dbReference>
<feature type="compositionally biased region" description="Polar residues" evidence="5">
    <location>
        <begin position="201"/>
        <end position="225"/>
    </location>
</feature>
<dbReference type="GO" id="GO:0046854">
    <property type="term" value="P:phosphatidylinositol phosphate biosynthetic process"/>
    <property type="evidence" value="ECO:0007669"/>
    <property type="project" value="TreeGrafter"/>
</dbReference>
<evidence type="ECO:0000256" key="1">
    <source>
        <dbReference type="ARBA" id="ARBA00007374"/>
    </source>
</evidence>
<gene>
    <name evidence="6" type="ORF">BJ508DRAFT_322938</name>
</gene>
<dbReference type="Pfam" id="PF03770">
    <property type="entry name" value="IPK"/>
    <property type="match status" value="1"/>
</dbReference>
<evidence type="ECO:0000256" key="2">
    <source>
        <dbReference type="ARBA" id="ARBA00022679"/>
    </source>
</evidence>
<feature type="compositionally biased region" description="Pro residues" evidence="5">
    <location>
        <begin position="1030"/>
        <end position="1040"/>
    </location>
</feature>
<feature type="compositionally biased region" description="Basic and acidic residues" evidence="5">
    <location>
        <begin position="950"/>
        <end position="961"/>
    </location>
</feature>
<dbReference type="PANTHER" id="PTHR12400">
    <property type="entry name" value="INOSITOL POLYPHOSPHATE KINASE"/>
    <property type="match status" value="1"/>
</dbReference>
<keyword evidence="3 4" id="KW-0418">Kinase</keyword>
<feature type="compositionally biased region" description="Low complexity" evidence="5">
    <location>
        <begin position="567"/>
        <end position="581"/>
    </location>
</feature>
<dbReference type="Proteomes" id="UP000275078">
    <property type="component" value="Unassembled WGS sequence"/>
</dbReference>
<feature type="compositionally biased region" description="Polar residues" evidence="5">
    <location>
        <begin position="115"/>
        <end position="129"/>
    </location>
</feature>
<feature type="compositionally biased region" description="Low complexity" evidence="5">
    <location>
        <begin position="71"/>
        <end position="99"/>
    </location>
</feature>
<feature type="region of interest" description="Disordered" evidence="5">
    <location>
        <begin position="891"/>
        <end position="982"/>
    </location>
</feature>
<feature type="compositionally biased region" description="Polar residues" evidence="5">
    <location>
        <begin position="737"/>
        <end position="747"/>
    </location>
</feature>
<feature type="compositionally biased region" description="Low complexity" evidence="5">
    <location>
        <begin position="299"/>
        <end position="327"/>
    </location>
</feature>
<feature type="compositionally biased region" description="Low complexity" evidence="5">
    <location>
        <begin position="389"/>
        <end position="398"/>
    </location>
</feature>
<feature type="compositionally biased region" description="Acidic residues" evidence="5">
    <location>
        <begin position="464"/>
        <end position="474"/>
    </location>
</feature>
<dbReference type="InterPro" id="IPR005522">
    <property type="entry name" value="IPK"/>
</dbReference>
<feature type="compositionally biased region" description="Low complexity" evidence="5">
    <location>
        <begin position="42"/>
        <end position="53"/>
    </location>
</feature>
<feature type="region of interest" description="Disordered" evidence="5">
    <location>
        <begin position="798"/>
        <end position="817"/>
    </location>
</feature>
<organism evidence="6 7">
    <name type="scientific">Ascobolus immersus RN42</name>
    <dbReference type="NCBI Taxonomy" id="1160509"/>
    <lineage>
        <taxon>Eukaryota</taxon>
        <taxon>Fungi</taxon>
        <taxon>Dikarya</taxon>
        <taxon>Ascomycota</taxon>
        <taxon>Pezizomycotina</taxon>
        <taxon>Pezizomycetes</taxon>
        <taxon>Pezizales</taxon>
        <taxon>Ascobolaceae</taxon>
        <taxon>Ascobolus</taxon>
    </lineage>
</organism>
<feature type="region of interest" description="Disordered" evidence="5">
    <location>
        <begin position="1018"/>
        <end position="1049"/>
    </location>
</feature>
<comment type="similarity">
    <text evidence="1 4">Belongs to the inositol phosphokinase (IPK) family.</text>
</comment>
<feature type="compositionally biased region" description="Polar residues" evidence="5">
    <location>
        <begin position="340"/>
        <end position="370"/>
    </location>
</feature>
<keyword evidence="2 4" id="KW-0808">Transferase</keyword>
<proteinExistence type="inferred from homology"/>
<feature type="compositionally biased region" description="Basic and acidic residues" evidence="5">
    <location>
        <begin position="846"/>
        <end position="855"/>
    </location>
</feature>
<dbReference type="InterPro" id="IPR038286">
    <property type="entry name" value="IPK_sf"/>
</dbReference>
<feature type="compositionally biased region" description="Polar residues" evidence="5">
    <location>
        <begin position="506"/>
        <end position="523"/>
    </location>
</feature>
<feature type="compositionally biased region" description="Basic residues" evidence="5">
    <location>
        <begin position="627"/>
        <end position="638"/>
    </location>
</feature>
<feature type="compositionally biased region" description="Polar residues" evidence="5">
    <location>
        <begin position="27"/>
        <end position="36"/>
    </location>
</feature>
<feature type="compositionally biased region" description="Polar residues" evidence="5">
    <location>
        <begin position="592"/>
        <end position="604"/>
    </location>
</feature>